<dbReference type="VEuPathDB" id="FungiDB:CPSG_06544"/>
<name>E9DAG3_COCPS</name>
<keyword evidence="2" id="KW-1185">Reference proteome</keyword>
<evidence type="ECO:0000313" key="1">
    <source>
        <dbReference type="EMBL" id="EFW16585.1"/>
    </source>
</evidence>
<gene>
    <name evidence="1" type="ORF">CPSG_06544</name>
</gene>
<accession>E9DAG3</accession>
<dbReference type="EMBL" id="GL636496">
    <property type="protein sequence ID" value="EFW16585.1"/>
    <property type="molecule type" value="Genomic_DNA"/>
</dbReference>
<organism evidence="2">
    <name type="scientific">Coccidioides posadasii (strain RMSCC 757 / Silveira)</name>
    <name type="common">Valley fever fungus</name>
    <dbReference type="NCBI Taxonomy" id="443226"/>
    <lineage>
        <taxon>Eukaryota</taxon>
        <taxon>Fungi</taxon>
        <taxon>Dikarya</taxon>
        <taxon>Ascomycota</taxon>
        <taxon>Pezizomycotina</taxon>
        <taxon>Eurotiomycetes</taxon>
        <taxon>Eurotiomycetidae</taxon>
        <taxon>Onygenales</taxon>
        <taxon>Onygenaceae</taxon>
        <taxon>Coccidioides</taxon>
    </lineage>
</organism>
<dbReference type="HOGENOM" id="CLU_2454563_0_0_1"/>
<evidence type="ECO:0000313" key="2">
    <source>
        <dbReference type="Proteomes" id="UP000002497"/>
    </source>
</evidence>
<protein>
    <submittedName>
        <fullName evidence="1">Uncharacterized protein</fullName>
    </submittedName>
</protein>
<sequence length="89" mass="9846">MTIPVGENARCLNGLELQQSKGTPASAWPVKGSIAYHHSLFQKGTPQKRKNQGETLLSFNPTAKAAWRIRVVFRRNDVAGWLSGELRTA</sequence>
<dbReference type="AlphaFoldDB" id="E9DAG3"/>
<proteinExistence type="predicted"/>
<dbReference type="Proteomes" id="UP000002497">
    <property type="component" value="Unassembled WGS sequence"/>
</dbReference>
<reference evidence="2" key="2">
    <citation type="submission" date="2010-03" db="EMBL/GenBank/DDBJ databases">
        <title>The genome sequence of Coccidioides posadasii strain Silveira.</title>
        <authorList>
            <consortium name="The Broad Institute Genome Sequencing Center for Infectious Disease"/>
            <person name="Neafsey D."/>
            <person name="Orbach M."/>
            <person name="Henn M.R."/>
            <person name="Cole G.T."/>
            <person name="Galgiani J."/>
            <person name="Gardner M.J."/>
            <person name="Kirkland T.N."/>
            <person name="Taylor J.W."/>
            <person name="Young S.K."/>
            <person name="Zeng Q."/>
            <person name="Koehrsen M."/>
            <person name="Alvarado L."/>
            <person name="Berlin A."/>
            <person name="Borenstein D."/>
            <person name="Chapman S.B."/>
            <person name="Chen Z."/>
            <person name="Engels R."/>
            <person name="Freedman E."/>
            <person name="Gellesch M."/>
            <person name="Goldberg J."/>
            <person name="Griggs A."/>
            <person name="Gujja S."/>
            <person name="Heilman E."/>
            <person name="Heiman D."/>
            <person name="Howarth C."/>
            <person name="Jen D."/>
            <person name="Larson L."/>
            <person name="Mehta T."/>
            <person name="Neiman D."/>
            <person name="Park D."/>
            <person name="Pearson M."/>
            <person name="Richards J."/>
            <person name="Roberts A."/>
            <person name="Saif S."/>
            <person name="Shea T."/>
            <person name="Shenoy N."/>
            <person name="Sisk P."/>
            <person name="Stolte C."/>
            <person name="Sykes S."/>
            <person name="Walk T."/>
            <person name="White J."/>
            <person name="Yandava C."/>
            <person name="Haas B."/>
            <person name="Nusbaum C."/>
            <person name="Birren B."/>
        </authorList>
    </citation>
    <scope>NUCLEOTIDE SEQUENCE [LARGE SCALE GENOMIC DNA]</scope>
    <source>
        <strain evidence="2">RMSCC 757 / Silveira</strain>
    </source>
</reference>
<dbReference type="VEuPathDB" id="FungiDB:D8B26_001418"/>
<reference evidence="2" key="1">
    <citation type="journal article" date="2010" name="Genome Res.">
        <title>Population genomic sequencing of Coccidioides fungi reveals recent hybridization and transposon control.</title>
        <authorList>
            <person name="Neafsey D.E."/>
            <person name="Barker B.M."/>
            <person name="Sharpton T.J."/>
            <person name="Stajich J.E."/>
            <person name="Park D.J."/>
            <person name="Whiston E."/>
            <person name="Hung C.-Y."/>
            <person name="McMahan C."/>
            <person name="White J."/>
            <person name="Sykes S."/>
            <person name="Heiman D."/>
            <person name="Young S."/>
            <person name="Zeng Q."/>
            <person name="Abouelleil A."/>
            <person name="Aftuck L."/>
            <person name="Bessette D."/>
            <person name="Brown A."/>
            <person name="FitzGerald M."/>
            <person name="Lui A."/>
            <person name="Macdonald J.P."/>
            <person name="Priest M."/>
            <person name="Orbach M.J."/>
            <person name="Galgiani J.N."/>
            <person name="Kirkland T.N."/>
            <person name="Cole G.T."/>
            <person name="Birren B.W."/>
            <person name="Henn M.R."/>
            <person name="Taylor J.W."/>
            <person name="Rounsley S.D."/>
        </authorList>
    </citation>
    <scope>NUCLEOTIDE SEQUENCE [LARGE SCALE GENOMIC DNA]</scope>
    <source>
        <strain evidence="2">RMSCC 757 / Silveira</strain>
    </source>
</reference>